<evidence type="ECO:0000313" key="11">
    <source>
        <dbReference type="Proteomes" id="UP000266196"/>
    </source>
</evidence>
<dbReference type="PANTHER" id="PTHR39200">
    <property type="entry name" value="HYPOTHETICAL EXPORTED PROTEIN"/>
    <property type="match status" value="1"/>
</dbReference>
<proteinExistence type="predicted"/>
<evidence type="ECO:0000313" key="8">
    <source>
        <dbReference type="EMBL" id="RHZ30010.1"/>
    </source>
</evidence>
<dbReference type="VEuPathDB" id="FungiDB:H257_03763"/>
<dbReference type="Proteomes" id="UP000283543">
    <property type="component" value="Unassembled WGS sequence"/>
</dbReference>
<dbReference type="Gene3D" id="2.160.20.120">
    <property type="match status" value="1"/>
</dbReference>
<name>A0A397BRD8_APHAT</name>
<evidence type="ECO:0000313" key="9">
    <source>
        <dbReference type="Proteomes" id="UP000265427"/>
    </source>
</evidence>
<protein>
    <recommendedName>
        <fullName evidence="1">Putative auto-transporter adhesin head GIN domain-containing protein</fullName>
    </recommendedName>
</protein>
<dbReference type="InterPro" id="IPR021255">
    <property type="entry name" value="DUF2807"/>
</dbReference>
<dbReference type="Proteomes" id="UP000266643">
    <property type="component" value="Unassembled WGS sequence"/>
</dbReference>
<evidence type="ECO:0000313" key="12">
    <source>
        <dbReference type="Proteomes" id="UP000266239"/>
    </source>
</evidence>
<dbReference type="EMBL" id="QUTC01001715">
    <property type="protein sequence ID" value="RHY76095.1"/>
    <property type="molecule type" value="Genomic_DNA"/>
</dbReference>
<evidence type="ECO:0000313" key="15">
    <source>
        <dbReference type="Proteomes" id="UP000286510"/>
    </source>
</evidence>
<organism evidence="3 12">
    <name type="scientific">Aphanomyces astaci</name>
    <name type="common">Crayfish plague agent</name>
    <dbReference type="NCBI Taxonomy" id="112090"/>
    <lineage>
        <taxon>Eukaryota</taxon>
        <taxon>Sar</taxon>
        <taxon>Stramenopiles</taxon>
        <taxon>Oomycota</taxon>
        <taxon>Saprolegniomycetes</taxon>
        <taxon>Saprolegniales</taxon>
        <taxon>Verrucalvaceae</taxon>
        <taxon>Aphanomyces</taxon>
    </lineage>
</organism>
<dbReference type="EMBL" id="QUTB01004052">
    <property type="protein sequence ID" value="RHY64458.1"/>
    <property type="molecule type" value="Genomic_DNA"/>
</dbReference>
<sequence>MSITAPNTFTKSWNTTASSIEGILLQFPGRVYVNQDPYLKATARVEITSNSQAVLDLIAFNATQAVGNVISVGCNRHVALAQSNQTYLNVSATSDVDAYAVGSLLVRVTVQRAVSWIKSTADTVLVSGSLVNGANKAVSIAALGTGNITTTAKYPVTLSNLTLSTTGAGSVQFAATTNLNVTNGLSLLIVGSGSVALQAARDITVRRLQTSVAGSGSVFALANGSLKAQNVRTSLAGKGNVSYSTPQGSTINNTISATGSGHVYSGSLFAQNATVTLAGSGDVVVQVIDTLTAIATGEGKVLYYNKTGNPAHLPERKGWWVFSSPSAEAIGVNPTDQFTLAPEPLKEPVNVRIELNASSLSHCVVQTFKSGGQVSLAASGAQSPVDVATLGGIAVAFLMLIALVMFKKQKRVAGYVALPK</sequence>
<evidence type="ECO:0000259" key="1">
    <source>
        <dbReference type="Pfam" id="PF10988"/>
    </source>
</evidence>
<evidence type="ECO:0000313" key="13">
    <source>
        <dbReference type="Proteomes" id="UP000266643"/>
    </source>
</evidence>
<dbReference type="PANTHER" id="PTHR39200:SF1">
    <property type="entry name" value="AUTO-TRANSPORTER ADHESIN HEAD GIN DOMAIN-CONTAINING PROTEIN-RELATED"/>
    <property type="match status" value="1"/>
</dbReference>
<dbReference type="Proteomes" id="UP000265716">
    <property type="component" value="Unassembled WGS sequence"/>
</dbReference>
<dbReference type="EMBL" id="QUTD01003601">
    <property type="protein sequence ID" value="RHY72158.1"/>
    <property type="molecule type" value="Genomic_DNA"/>
</dbReference>
<evidence type="ECO:0000313" key="3">
    <source>
        <dbReference type="EMBL" id="RHY21167.1"/>
    </source>
</evidence>
<dbReference type="Proteomes" id="UP000266196">
    <property type="component" value="Unassembled WGS sequence"/>
</dbReference>
<dbReference type="Pfam" id="PF10988">
    <property type="entry name" value="DUF2807"/>
    <property type="match status" value="1"/>
</dbReference>
<comment type="caution">
    <text evidence="3">The sequence shown here is derived from an EMBL/GenBank/DDBJ whole genome shotgun (WGS) entry which is preliminary data.</text>
</comment>
<dbReference type="EMBL" id="QUTF01011054">
    <property type="protein sequence ID" value="RHZ30010.1"/>
    <property type="molecule type" value="Genomic_DNA"/>
</dbReference>
<dbReference type="EMBL" id="QUSZ01005449">
    <property type="protein sequence ID" value="RHY09625.1"/>
    <property type="molecule type" value="Genomic_DNA"/>
</dbReference>
<gene>
    <name evidence="3" type="ORF">DYB25_006102</name>
    <name evidence="8" type="ORF">DYB26_005725</name>
    <name evidence="5" type="ORF">DYB30_007701</name>
    <name evidence="7" type="ORF">DYB31_007283</name>
    <name evidence="4" type="ORF">DYB34_007491</name>
    <name evidence="2" type="ORF">DYB36_009481</name>
    <name evidence="6" type="ORF">DYB38_009213</name>
</gene>
<evidence type="ECO:0000313" key="4">
    <source>
        <dbReference type="EMBL" id="RHY64458.1"/>
    </source>
</evidence>
<dbReference type="Proteomes" id="UP000265427">
    <property type="component" value="Unassembled WGS sequence"/>
</dbReference>
<dbReference type="EMBL" id="QUTA01004077">
    <property type="protein sequence ID" value="RHY21167.1"/>
    <property type="molecule type" value="Genomic_DNA"/>
</dbReference>
<evidence type="ECO:0000313" key="5">
    <source>
        <dbReference type="EMBL" id="RHY72158.1"/>
    </source>
</evidence>
<reference evidence="9 10" key="1">
    <citation type="submission" date="2018-08" db="EMBL/GenBank/DDBJ databases">
        <title>Aphanomyces genome sequencing and annotation.</title>
        <authorList>
            <person name="Minardi D."/>
            <person name="Oidtmann B."/>
            <person name="Van Der Giezen M."/>
            <person name="Studholme D.J."/>
        </authorList>
    </citation>
    <scope>NUCLEOTIDE SEQUENCE [LARGE SCALE GENOMIC DNA]</scope>
    <source>
        <strain evidence="7 11">197901</strain>
        <strain evidence="5 13">D2</strain>
        <strain evidence="8 15">FDL457</strain>
        <strain evidence="2 9">Kv</strain>
        <strain evidence="6 10">SA</strain>
        <strain evidence="4 14">Si</strain>
        <strain evidence="3 12">Yx</strain>
    </source>
</reference>
<evidence type="ECO:0000313" key="2">
    <source>
        <dbReference type="EMBL" id="RHY09625.1"/>
    </source>
</evidence>
<evidence type="ECO:0000313" key="14">
    <source>
        <dbReference type="Proteomes" id="UP000283543"/>
    </source>
</evidence>
<evidence type="ECO:0000313" key="7">
    <source>
        <dbReference type="EMBL" id="RHY78517.1"/>
    </source>
</evidence>
<dbReference type="AlphaFoldDB" id="A0A397BRD8"/>
<feature type="domain" description="Putative auto-transporter adhesin head GIN" evidence="1">
    <location>
        <begin position="191"/>
        <end position="306"/>
    </location>
</feature>
<dbReference type="EMBL" id="QUTE01024505">
    <property type="protein sequence ID" value="RHY78517.1"/>
    <property type="molecule type" value="Genomic_DNA"/>
</dbReference>
<dbReference type="Proteomes" id="UP000286510">
    <property type="component" value="Unassembled WGS sequence"/>
</dbReference>
<accession>A0A397BRD8</accession>
<evidence type="ECO:0000313" key="6">
    <source>
        <dbReference type="EMBL" id="RHY76095.1"/>
    </source>
</evidence>
<evidence type="ECO:0000313" key="10">
    <source>
        <dbReference type="Proteomes" id="UP000265716"/>
    </source>
</evidence>
<dbReference type="Proteomes" id="UP000266239">
    <property type="component" value="Unassembled WGS sequence"/>
</dbReference>